<evidence type="ECO:0000313" key="1">
    <source>
        <dbReference type="EMBL" id="KAG5450709.1"/>
    </source>
</evidence>
<reference evidence="1 2" key="2">
    <citation type="journal article" date="2021" name="Genomics">
        <title>High-quality reference genome for Clonorchis sinensis.</title>
        <authorList>
            <person name="Young N.D."/>
            <person name="Stroehlein A.J."/>
            <person name="Kinkar L."/>
            <person name="Wang T."/>
            <person name="Sohn W.M."/>
            <person name="Chang B.C.H."/>
            <person name="Kaur P."/>
            <person name="Weisz D."/>
            <person name="Dudchenko O."/>
            <person name="Aiden E.L."/>
            <person name="Korhonen P.K."/>
            <person name="Gasser R.B."/>
        </authorList>
    </citation>
    <scope>NUCLEOTIDE SEQUENCE [LARGE SCALE GENOMIC DNA]</scope>
    <source>
        <strain evidence="1">Cs-k2</strain>
    </source>
</reference>
<comment type="caution">
    <text evidence="1">The sequence shown here is derived from an EMBL/GenBank/DDBJ whole genome shotgun (WGS) entry which is preliminary data.</text>
</comment>
<keyword evidence="2" id="KW-1185">Reference proteome</keyword>
<accession>A0A419PR46</accession>
<reference evidence="1 2" key="1">
    <citation type="journal article" date="2018" name="Biotechnol. Adv.">
        <title>Improved genomic resources and new bioinformatic workflow for the carcinogenic parasite Clonorchis sinensis: Biotechnological implications.</title>
        <authorList>
            <person name="Wang D."/>
            <person name="Korhonen P.K."/>
            <person name="Gasser R.B."/>
            <person name="Young N.D."/>
        </authorList>
    </citation>
    <scope>NUCLEOTIDE SEQUENCE [LARGE SCALE GENOMIC DNA]</scope>
    <source>
        <strain evidence="1">Cs-k2</strain>
    </source>
</reference>
<evidence type="ECO:0000313" key="2">
    <source>
        <dbReference type="Proteomes" id="UP000286415"/>
    </source>
</evidence>
<organism evidence="1 2">
    <name type="scientific">Clonorchis sinensis</name>
    <name type="common">Chinese liver fluke</name>
    <dbReference type="NCBI Taxonomy" id="79923"/>
    <lineage>
        <taxon>Eukaryota</taxon>
        <taxon>Metazoa</taxon>
        <taxon>Spiralia</taxon>
        <taxon>Lophotrochozoa</taxon>
        <taxon>Platyhelminthes</taxon>
        <taxon>Trematoda</taxon>
        <taxon>Digenea</taxon>
        <taxon>Opisthorchiida</taxon>
        <taxon>Opisthorchiata</taxon>
        <taxon>Opisthorchiidae</taxon>
        <taxon>Clonorchis</taxon>
    </lineage>
</organism>
<dbReference type="Proteomes" id="UP000286415">
    <property type="component" value="Unassembled WGS sequence"/>
</dbReference>
<dbReference type="EMBL" id="NIRI02000042">
    <property type="protein sequence ID" value="KAG5450709.1"/>
    <property type="molecule type" value="Genomic_DNA"/>
</dbReference>
<dbReference type="AlphaFoldDB" id="A0A419PR46"/>
<protein>
    <submittedName>
        <fullName evidence="1">Uncharacterized protein</fullName>
    </submittedName>
</protein>
<gene>
    <name evidence="1" type="ORF">CSKR_102918</name>
</gene>
<proteinExistence type="predicted"/>
<dbReference type="InParanoid" id="A0A419PR46"/>
<name>A0A419PR46_CLOSI</name>
<sequence>MGLIVRLRCLAGNASALQFLQHKSLHLFQPPAWRPRRLFVRLLTIDQPGMRLQVSHGRLRSQYSSVGRESTQPSLNGGFESNYQIHSSY</sequence>